<dbReference type="Proteomes" id="UP000838878">
    <property type="component" value="Chromosome 2"/>
</dbReference>
<proteinExistence type="predicted"/>
<reference evidence="2" key="1">
    <citation type="submission" date="2021-12" db="EMBL/GenBank/DDBJ databases">
        <authorList>
            <person name="Martin H S."/>
        </authorList>
    </citation>
    <scope>NUCLEOTIDE SEQUENCE</scope>
</reference>
<feature type="non-terminal residue" evidence="2">
    <location>
        <position position="279"/>
    </location>
</feature>
<dbReference type="AlphaFoldDB" id="A0A8J9UHU6"/>
<keyword evidence="3" id="KW-1185">Reference proteome</keyword>
<organism evidence="2 3">
    <name type="scientific">Brenthis ino</name>
    <name type="common">lesser marbled fritillary</name>
    <dbReference type="NCBI Taxonomy" id="405034"/>
    <lineage>
        <taxon>Eukaryota</taxon>
        <taxon>Metazoa</taxon>
        <taxon>Ecdysozoa</taxon>
        <taxon>Arthropoda</taxon>
        <taxon>Hexapoda</taxon>
        <taxon>Insecta</taxon>
        <taxon>Pterygota</taxon>
        <taxon>Neoptera</taxon>
        <taxon>Endopterygota</taxon>
        <taxon>Lepidoptera</taxon>
        <taxon>Glossata</taxon>
        <taxon>Ditrysia</taxon>
        <taxon>Papilionoidea</taxon>
        <taxon>Nymphalidae</taxon>
        <taxon>Heliconiinae</taxon>
        <taxon>Argynnini</taxon>
        <taxon>Brenthis</taxon>
    </lineage>
</organism>
<evidence type="ECO:0000313" key="2">
    <source>
        <dbReference type="EMBL" id="CAH0720307.1"/>
    </source>
</evidence>
<protein>
    <submittedName>
        <fullName evidence="2">Uncharacterized protein</fullName>
    </submittedName>
</protein>
<sequence>MAASEIKNAIDIFTSLNLESYARTPQSPTIDRTSSIERPPLVSGEDLKALTDSLHSKISECVKHEIATIRESLISNPAPPQPPQPTYAQIASTSPPRKKPKSKPSLIITAKVPVKSKAELIDKWQRNSTFKNSGFAPEKVIPISNKRLMVQFENSRQRDDTINTIQSSTELNAEVPKRLKPMLILKGISKNRDKNELIDTIIKQNPELGNTDIEMKVKFTTNNKHPALYNAVLLVSPHVFNTCIEKGRINIEHQKINVSEHIPLLQCFKCLMFGHLKAL</sequence>
<gene>
    <name evidence="2" type="ORF">BINO364_LOCUS6555</name>
</gene>
<dbReference type="EMBL" id="OV170222">
    <property type="protein sequence ID" value="CAH0720307.1"/>
    <property type="molecule type" value="Genomic_DNA"/>
</dbReference>
<accession>A0A8J9UHU6</accession>
<dbReference type="OrthoDB" id="10022108at2759"/>
<name>A0A8J9UHU6_9NEOP</name>
<evidence type="ECO:0000313" key="3">
    <source>
        <dbReference type="Proteomes" id="UP000838878"/>
    </source>
</evidence>
<feature type="region of interest" description="Disordered" evidence="1">
    <location>
        <begin position="74"/>
        <end position="105"/>
    </location>
</feature>
<evidence type="ECO:0000256" key="1">
    <source>
        <dbReference type="SAM" id="MobiDB-lite"/>
    </source>
</evidence>